<protein>
    <recommendedName>
        <fullName evidence="3">Lipoprotein</fullName>
    </recommendedName>
</protein>
<dbReference type="EMBL" id="BOMB01000004">
    <property type="protein sequence ID" value="GID09890.1"/>
    <property type="molecule type" value="Genomic_DNA"/>
</dbReference>
<dbReference type="RefSeq" id="WP_203654931.1">
    <property type="nucleotide sequence ID" value="NZ_BAAAZM010000002.1"/>
</dbReference>
<dbReference type="AlphaFoldDB" id="A0A8J3NAP0"/>
<evidence type="ECO:0000313" key="1">
    <source>
        <dbReference type="EMBL" id="GID09890.1"/>
    </source>
</evidence>
<organism evidence="1 2">
    <name type="scientific">Actinocatenispora rupis</name>
    <dbReference type="NCBI Taxonomy" id="519421"/>
    <lineage>
        <taxon>Bacteria</taxon>
        <taxon>Bacillati</taxon>
        <taxon>Actinomycetota</taxon>
        <taxon>Actinomycetes</taxon>
        <taxon>Micromonosporales</taxon>
        <taxon>Micromonosporaceae</taxon>
        <taxon>Actinocatenispora</taxon>
    </lineage>
</organism>
<comment type="caution">
    <text evidence="1">The sequence shown here is derived from an EMBL/GenBank/DDBJ whole genome shotgun (WGS) entry which is preliminary data.</text>
</comment>
<dbReference type="PROSITE" id="PS51257">
    <property type="entry name" value="PROKAR_LIPOPROTEIN"/>
    <property type="match status" value="1"/>
</dbReference>
<name>A0A8J3NAP0_9ACTN</name>
<keyword evidence="2" id="KW-1185">Reference proteome</keyword>
<evidence type="ECO:0000313" key="2">
    <source>
        <dbReference type="Proteomes" id="UP000612808"/>
    </source>
</evidence>
<evidence type="ECO:0008006" key="3">
    <source>
        <dbReference type="Google" id="ProtNLM"/>
    </source>
</evidence>
<dbReference type="Proteomes" id="UP000612808">
    <property type="component" value="Unassembled WGS sequence"/>
</dbReference>
<accession>A0A8J3NAP0</accession>
<proteinExistence type="predicted"/>
<sequence>MTDRTRWRTAVLLGCVAVLAGCGATDPPRATDGTDATACRYGSCQIRVDGSAGFGVETPAYGIDRVHVTVAHSTVTVRGTAPGTEVENTLSGNGSRGQLNNLGVRVDWVDGAVGVLTFTPTTP</sequence>
<reference evidence="1" key="1">
    <citation type="submission" date="2021-01" db="EMBL/GenBank/DDBJ databases">
        <title>Whole genome shotgun sequence of Actinocatenispora rupis NBRC 107355.</title>
        <authorList>
            <person name="Komaki H."/>
            <person name="Tamura T."/>
        </authorList>
    </citation>
    <scope>NUCLEOTIDE SEQUENCE</scope>
    <source>
        <strain evidence="1">NBRC 107355</strain>
    </source>
</reference>
<gene>
    <name evidence="1" type="ORF">Aru02nite_07790</name>
</gene>